<feature type="region of interest" description="Disordered" evidence="12">
    <location>
        <begin position="1"/>
        <end position="70"/>
    </location>
</feature>
<dbReference type="Gene3D" id="3.30.1520.10">
    <property type="entry name" value="Phox-like domain"/>
    <property type="match status" value="1"/>
</dbReference>
<comment type="function">
    <text evidence="1">Required for vacuolar protein sorting.</text>
</comment>
<feature type="compositionally biased region" description="Basic and acidic residues" evidence="12">
    <location>
        <begin position="1"/>
        <end position="11"/>
    </location>
</feature>
<evidence type="ECO:0000256" key="8">
    <source>
        <dbReference type="ARBA" id="ARBA00022927"/>
    </source>
</evidence>
<dbReference type="GO" id="GO:0005634">
    <property type="term" value="C:nucleus"/>
    <property type="evidence" value="ECO:0007669"/>
    <property type="project" value="EnsemblFungi"/>
</dbReference>
<keyword evidence="9" id="KW-0472">Membrane</keyword>
<evidence type="ECO:0000256" key="5">
    <source>
        <dbReference type="ARBA" id="ARBA00014268"/>
    </source>
</evidence>
<dbReference type="GO" id="GO:0006623">
    <property type="term" value="P:protein targeting to vacuole"/>
    <property type="evidence" value="ECO:0007669"/>
    <property type="project" value="EnsemblFungi"/>
</dbReference>
<evidence type="ECO:0000256" key="12">
    <source>
        <dbReference type="SAM" id="MobiDB-lite"/>
    </source>
</evidence>
<organism evidence="14 15">
    <name type="scientific">Wickerhamomyces anomalus (strain ATCC 58044 / CBS 1984 / NCYC 433 / NRRL Y-366-8)</name>
    <name type="common">Yeast</name>
    <name type="synonym">Hansenula anomala</name>
    <dbReference type="NCBI Taxonomy" id="683960"/>
    <lineage>
        <taxon>Eukaryota</taxon>
        <taxon>Fungi</taxon>
        <taxon>Dikarya</taxon>
        <taxon>Ascomycota</taxon>
        <taxon>Saccharomycotina</taxon>
        <taxon>Saccharomycetes</taxon>
        <taxon>Phaffomycetales</taxon>
        <taxon>Wickerhamomycetaceae</taxon>
        <taxon>Wickerhamomyces</taxon>
    </lineage>
</organism>
<dbReference type="GO" id="GO:0042802">
    <property type="term" value="F:identical protein binding"/>
    <property type="evidence" value="ECO:0007669"/>
    <property type="project" value="EnsemblFungi"/>
</dbReference>
<evidence type="ECO:0000259" key="13">
    <source>
        <dbReference type="PROSITE" id="PS50195"/>
    </source>
</evidence>
<feature type="coiled-coil region" evidence="11">
    <location>
        <begin position="421"/>
        <end position="469"/>
    </location>
</feature>
<dbReference type="SMART" id="SM00312">
    <property type="entry name" value="PX"/>
    <property type="match status" value="1"/>
</dbReference>
<keyword evidence="11" id="KW-0175">Coiled coil</keyword>
<keyword evidence="15" id="KW-1185">Reference proteome</keyword>
<dbReference type="InterPro" id="IPR035704">
    <property type="entry name" value="SNX8/Mvp1_PX"/>
</dbReference>
<dbReference type="Proteomes" id="UP000094112">
    <property type="component" value="Unassembled WGS sequence"/>
</dbReference>
<keyword evidence="8" id="KW-0653">Protein transport</keyword>
<gene>
    <name evidence="14" type="ORF">WICANDRAFT_52136</name>
</gene>
<evidence type="ECO:0000256" key="3">
    <source>
        <dbReference type="ARBA" id="ARBA00004496"/>
    </source>
</evidence>
<dbReference type="Pfam" id="PF00787">
    <property type="entry name" value="PX"/>
    <property type="match status" value="1"/>
</dbReference>
<dbReference type="PANTHER" id="PTHR47554:SF1">
    <property type="entry name" value="SORTING NEXIN MVP1"/>
    <property type="match status" value="1"/>
</dbReference>
<dbReference type="AlphaFoldDB" id="A0A1E3P750"/>
<keyword evidence="6" id="KW-0813">Transport</keyword>
<dbReference type="RefSeq" id="XP_019040385.1">
    <property type="nucleotide sequence ID" value="XM_019182685.1"/>
</dbReference>
<dbReference type="Pfam" id="PF19566">
    <property type="entry name" value="Snx8_BAR_dom"/>
    <property type="match status" value="1"/>
</dbReference>
<dbReference type="GO" id="GO:0016020">
    <property type="term" value="C:membrane"/>
    <property type="evidence" value="ECO:0007669"/>
    <property type="project" value="UniProtKB-SubCell"/>
</dbReference>
<dbReference type="PANTHER" id="PTHR47554">
    <property type="entry name" value="SORTING NEXIN MVP1"/>
    <property type="match status" value="1"/>
</dbReference>
<evidence type="ECO:0000256" key="10">
    <source>
        <dbReference type="ARBA" id="ARBA00072009"/>
    </source>
</evidence>
<dbReference type="InterPro" id="IPR036871">
    <property type="entry name" value="PX_dom_sf"/>
</dbReference>
<protein>
    <recommendedName>
        <fullName evidence="5">Sorting nexin MVP1</fullName>
    </recommendedName>
    <alternativeName>
        <fullName evidence="10">Sorting nexin mvp1</fullName>
    </alternativeName>
</protein>
<dbReference type="CDD" id="cd06866">
    <property type="entry name" value="PX_SNX8_Mvp1p_like"/>
    <property type="match status" value="1"/>
</dbReference>
<dbReference type="Gene3D" id="1.20.1270.60">
    <property type="entry name" value="Arfaptin homology (AH) domain/BAR domain"/>
    <property type="match status" value="1"/>
</dbReference>
<dbReference type="SUPFAM" id="SSF64268">
    <property type="entry name" value="PX domain"/>
    <property type="match status" value="1"/>
</dbReference>
<accession>A0A1E3P750</accession>
<dbReference type="InterPro" id="IPR045734">
    <property type="entry name" value="Snx8_BAR_dom"/>
</dbReference>
<dbReference type="GO" id="GO:0042147">
    <property type="term" value="P:retrograde transport, endosome to Golgi"/>
    <property type="evidence" value="ECO:0007669"/>
    <property type="project" value="EnsemblFungi"/>
</dbReference>
<feature type="compositionally biased region" description="Polar residues" evidence="12">
    <location>
        <begin position="22"/>
        <end position="31"/>
    </location>
</feature>
<proteinExistence type="inferred from homology"/>
<evidence type="ECO:0000256" key="9">
    <source>
        <dbReference type="ARBA" id="ARBA00023136"/>
    </source>
</evidence>
<name>A0A1E3P750_WICAA</name>
<dbReference type="GO" id="GO:0005829">
    <property type="term" value="C:cytosol"/>
    <property type="evidence" value="ECO:0007669"/>
    <property type="project" value="GOC"/>
</dbReference>
<feature type="compositionally biased region" description="Acidic residues" evidence="12">
    <location>
        <begin position="44"/>
        <end position="55"/>
    </location>
</feature>
<evidence type="ECO:0000256" key="7">
    <source>
        <dbReference type="ARBA" id="ARBA00022490"/>
    </source>
</evidence>
<dbReference type="OrthoDB" id="10064318at2759"/>
<comment type="similarity">
    <text evidence="4">Belongs to the sorting nexin family.</text>
</comment>
<evidence type="ECO:0000256" key="2">
    <source>
        <dbReference type="ARBA" id="ARBA00004287"/>
    </source>
</evidence>
<dbReference type="FunFam" id="3.30.1520.10:FF:000042">
    <property type="entry name" value="Sorting nexin mvp1"/>
    <property type="match status" value="1"/>
</dbReference>
<dbReference type="GO" id="GO:0005768">
    <property type="term" value="C:endosome"/>
    <property type="evidence" value="ECO:0007669"/>
    <property type="project" value="EnsemblFungi"/>
</dbReference>
<evidence type="ECO:0000313" key="14">
    <source>
        <dbReference type="EMBL" id="ODQ61178.1"/>
    </source>
</evidence>
<evidence type="ECO:0000256" key="1">
    <source>
        <dbReference type="ARBA" id="ARBA00002474"/>
    </source>
</evidence>
<dbReference type="GO" id="GO:0032266">
    <property type="term" value="F:phosphatidylinositol-3-phosphate binding"/>
    <property type="evidence" value="ECO:0007669"/>
    <property type="project" value="EnsemblFungi"/>
</dbReference>
<feature type="domain" description="PX" evidence="13">
    <location>
        <begin position="147"/>
        <end position="264"/>
    </location>
</feature>
<dbReference type="InterPro" id="IPR027267">
    <property type="entry name" value="AH/BAR_dom_sf"/>
</dbReference>
<evidence type="ECO:0000256" key="4">
    <source>
        <dbReference type="ARBA" id="ARBA00010883"/>
    </source>
</evidence>
<sequence>MSSDLFGHDDPADPWSLPGPKQWSTSSNTGIPQDLDQDYHNDENNNESEDDDDDVQIGNNSSGNNSHDNVFEETRVTSSINPLDSNGNNENNLHKSIWEENPILSEPLSASTLTGAAPHNELRNGDSNTGDFFSWSNAIRNTFNPLTRDIITISEIPEKEGLLFKHTNYLVAHLVPLPDTDATNDRKVVRRYSDFVWLAEVLLKKYPFRLIPELPPKKITSNSDVQFLERRRRGLIRFINQIMKHPILRTESLVLMFLTVPTDLSSWRKHANYDTTEEYKDVKISQRFLNLWDASIKQLWMDAQVIIKDAFESWTKLTVLVERFEKRSQQIAQDNERFQKILEDFKKTTPVLYSVENSDISSINEHLRIAGKHLSDSKQLLDDESQNIENGIVQDFKTYGDYLNSISGLFERYDRLGGNQIEQLTKKVQFNQQKLNELNGKPDARGVEVDRYSEAIKRDKIEIENQTNRDWLIKETVLSEFVLFQETQYQITKIFQDWVADKLKYSELHSNNWNQLANSLIDMPISRVD</sequence>
<evidence type="ECO:0000256" key="11">
    <source>
        <dbReference type="SAM" id="Coils"/>
    </source>
</evidence>
<dbReference type="CDD" id="cd07597">
    <property type="entry name" value="BAR_SNX8"/>
    <property type="match status" value="1"/>
</dbReference>
<dbReference type="PROSITE" id="PS50195">
    <property type="entry name" value="PX"/>
    <property type="match status" value="1"/>
</dbReference>
<comment type="subcellular location">
    <subcellularLocation>
        <location evidence="3">Cytoplasm</location>
    </subcellularLocation>
    <subcellularLocation>
        <location evidence="2">Membrane</location>
        <topology evidence="2">Peripheral membrane protein</topology>
        <orientation evidence="2">Cytoplasmic side</orientation>
    </subcellularLocation>
</comment>
<evidence type="ECO:0000256" key="6">
    <source>
        <dbReference type="ARBA" id="ARBA00022448"/>
    </source>
</evidence>
<keyword evidence="7" id="KW-0963">Cytoplasm</keyword>
<dbReference type="EMBL" id="KV454209">
    <property type="protein sequence ID" value="ODQ61178.1"/>
    <property type="molecule type" value="Genomic_DNA"/>
</dbReference>
<evidence type="ECO:0000313" key="15">
    <source>
        <dbReference type="Proteomes" id="UP000094112"/>
    </source>
</evidence>
<dbReference type="GeneID" id="30199931"/>
<reference evidence="14 15" key="1">
    <citation type="journal article" date="2016" name="Proc. Natl. Acad. Sci. U.S.A.">
        <title>Comparative genomics of biotechnologically important yeasts.</title>
        <authorList>
            <person name="Riley R."/>
            <person name="Haridas S."/>
            <person name="Wolfe K.H."/>
            <person name="Lopes M.R."/>
            <person name="Hittinger C.T."/>
            <person name="Goeker M."/>
            <person name="Salamov A.A."/>
            <person name="Wisecaver J.H."/>
            <person name="Long T.M."/>
            <person name="Calvey C.H."/>
            <person name="Aerts A.L."/>
            <person name="Barry K.W."/>
            <person name="Choi C."/>
            <person name="Clum A."/>
            <person name="Coughlan A.Y."/>
            <person name="Deshpande S."/>
            <person name="Douglass A.P."/>
            <person name="Hanson S.J."/>
            <person name="Klenk H.-P."/>
            <person name="LaButti K.M."/>
            <person name="Lapidus A."/>
            <person name="Lindquist E.A."/>
            <person name="Lipzen A.M."/>
            <person name="Meier-Kolthoff J.P."/>
            <person name="Ohm R.A."/>
            <person name="Otillar R.P."/>
            <person name="Pangilinan J.L."/>
            <person name="Peng Y."/>
            <person name="Rokas A."/>
            <person name="Rosa C.A."/>
            <person name="Scheuner C."/>
            <person name="Sibirny A.A."/>
            <person name="Slot J.C."/>
            <person name="Stielow J.B."/>
            <person name="Sun H."/>
            <person name="Kurtzman C.P."/>
            <person name="Blackwell M."/>
            <person name="Grigoriev I.V."/>
            <person name="Jeffries T.W."/>
        </authorList>
    </citation>
    <scope>NUCLEOTIDE SEQUENCE [LARGE SCALE GENOMIC DNA]</scope>
    <source>
        <strain evidence="15">ATCC 58044 / CBS 1984 / NCYC 433 / NRRL Y-366-8</strain>
    </source>
</reference>
<dbReference type="InterPro" id="IPR001683">
    <property type="entry name" value="PX_dom"/>
</dbReference>
<dbReference type="STRING" id="683960.A0A1E3P750"/>
<dbReference type="GO" id="GO:0097320">
    <property type="term" value="P:plasma membrane tubulation"/>
    <property type="evidence" value="ECO:0007669"/>
    <property type="project" value="EnsemblFungi"/>
</dbReference>
<dbReference type="InterPro" id="IPR028662">
    <property type="entry name" value="SNX8/Mvp1"/>
</dbReference>